<dbReference type="Proteomes" id="UP001246244">
    <property type="component" value="Unassembled WGS sequence"/>
</dbReference>
<dbReference type="InterPro" id="IPR002559">
    <property type="entry name" value="Transposase_11"/>
</dbReference>
<evidence type="ECO:0000313" key="2">
    <source>
        <dbReference type="EMBL" id="MDR7666435.1"/>
    </source>
</evidence>
<gene>
    <name evidence="2" type="ORF">RG963_11715</name>
</gene>
<dbReference type="RefSeq" id="WP_310576462.1">
    <property type="nucleotide sequence ID" value="NZ_JAVKPK010000049.1"/>
</dbReference>
<keyword evidence="3" id="KW-1185">Reference proteome</keyword>
<evidence type="ECO:0000313" key="3">
    <source>
        <dbReference type="Proteomes" id="UP001246244"/>
    </source>
</evidence>
<dbReference type="EMBL" id="JAVKPK010000049">
    <property type="protein sequence ID" value="MDR7666435.1"/>
    <property type="molecule type" value="Genomic_DNA"/>
</dbReference>
<reference evidence="3" key="1">
    <citation type="submission" date="2023-07" db="EMBL/GenBank/DDBJ databases">
        <title>Whole-genome sequencing of a new Methanosarcina sp. Z-7115.</title>
        <authorList>
            <person name="Zhilina T.N."/>
            <person name="Merkel A.Y."/>
        </authorList>
    </citation>
    <scope>NUCLEOTIDE SEQUENCE [LARGE SCALE GENOMIC DNA]</scope>
    <source>
        <strain evidence="3">Z-7115</strain>
    </source>
</reference>
<name>A0ABU2D373_9EURY</name>
<evidence type="ECO:0000259" key="1">
    <source>
        <dbReference type="Pfam" id="PF01609"/>
    </source>
</evidence>
<accession>A0ABU2D373</accession>
<organism evidence="2 3">
    <name type="scientific">Methanosarcina baikalica</name>
    <dbReference type="NCBI Taxonomy" id="3073890"/>
    <lineage>
        <taxon>Archaea</taxon>
        <taxon>Methanobacteriati</taxon>
        <taxon>Methanobacteriota</taxon>
        <taxon>Stenosarchaea group</taxon>
        <taxon>Methanomicrobia</taxon>
        <taxon>Methanosarcinales</taxon>
        <taxon>Methanosarcinaceae</taxon>
        <taxon>Methanosarcina</taxon>
    </lineage>
</organism>
<proteinExistence type="predicted"/>
<dbReference type="Pfam" id="PF01609">
    <property type="entry name" value="DDE_Tnp_1"/>
    <property type="match status" value="1"/>
</dbReference>
<protein>
    <submittedName>
        <fullName evidence="2">Transposase</fullName>
    </submittedName>
</protein>
<sequence>MILGSLRDDSYQRRHISPGIVAVDSSFVDAKKGETVYYNGFKKRKGIKIHAAVISEGLPLGIIIGPGAEYDPYRFAETVGAINQDRI</sequence>
<comment type="caution">
    <text evidence="2">The sequence shown here is derived from an EMBL/GenBank/DDBJ whole genome shotgun (WGS) entry which is preliminary data.</text>
</comment>
<feature type="domain" description="Transposase IS4-like" evidence="1">
    <location>
        <begin position="18"/>
        <end position="83"/>
    </location>
</feature>